<dbReference type="InterPro" id="IPR020843">
    <property type="entry name" value="ER"/>
</dbReference>
<dbReference type="Pfam" id="PF00107">
    <property type="entry name" value="ADH_zinc_N"/>
    <property type="match status" value="1"/>
</dbReference>
<dbReference type="OrthoDB" id="3233595at2759"/>
<feature type="domain" description="Enoyl reductase (ER)" evidence="1">
    <location>
        <begin position="16"/>
        <end position="345"/>
    </location>
</feature>
<comment type="caution">
    <text evidence="2">The sequence shown here is derived from an EMBL/GenBank/DDBJ whole genome shotgun (WGS) entry which is preliminary data.</text>
</comment>
<protein>
    <recommendedName>
        <fullName evidence="1">Enoyl reductase (ER) domain-containing protein</fullName>
    </recommendedName>
</protein>
<dbReference type="GO" id="GO:0016651">
    <property type="term" value="F:oxidoreductase activity, acting on NAD(P)H"/>
    <property type="evidence" value="ECO:0007669"/>
    <property type="project" value="InterPro"/>
</dbReference>
<reference evidence="2" key="1">
    <citation type="submission" date="2021-02" db="EMBL/GenBank/DDBJ databases">
        <title>Psilocybe cubensis genome.</title>
        <authorList>
            <person name="Mckernan K.J."/>
            <person name="Crawford S."/>
            <person name="Trippe A."/>
            <person name="Kane L.T."/>
            <person name="Mclaughlin S."/>
        </authorList>
    </citation>
    <scope>NUCLEOTIDE SEQUENCE [LARGE SCALE GENOMIC DNA]</scope>
    <source>
        <strain evidence="2">MGC-MH-2018</strain>
    </source>
</reference>
<dbReference type="CDD" id="cd08249">
    <property type="entry name" value="enoyl_reductase_like"/>
    <property type="match status" value="1"/>
</dbReference>
<dbReference type="InterPro" id="IPR036291">
    <property type="entry name" value="NAD(P)-bd_dom_sf"/>
</dbReference>
<organism evidence="2">
    <name type="scientific">Psilocybe cubensis</name>
    <name type="common">Psychedelic mushroom</name>
    <name type="synonym">Stropharia cubensis</name>
    <dbReference type="NCBI Taxonomy" id="181762"/>
    <lineage>
        <taxon>Eukaryota</taxon>
        <taxon>Fungi</taxon>
        <taxon>Dikarya</taxon>
        <taxon>Basidiomycota</taxon>
        <taxon>Agaricomycotina</taxon>
        <taxon>Agaricomycetes</taxon>
        <taxon>Agaricomycetidae</taxon>
        <taxon>Agaricales</taxon>
        <taxon>Agaricineae</taxon>
        <taxon>Strophariaceae</taxon>
        <taxon>Psilocybe</taxon>
    </lineage>
</organism>
<sequence length="351" mass="37374">MSPSTQRALMQAEKSGPLSIQTTEIYKPLASEILIRIQASALNPVDAASQRSGVFIDTYPAVLGLDIAGDVEDIGEGVTDFKKGERVQVFTQGTFEIRSRAFQQFAAVKASTVARIPDSWSYDQASALPVVVTCAYVGLYNQVPDGLGIPPPVTEASQGIFNGTAIVVLGGATSVGQIVIQFAKFSGFSPIFTTASSKHAAYLQNLGATHVFDRNISSSELSSKIDQLYDARQVSLVYDAVSSASTQQTGLDVLSPGGKMAIVLPLSEDVKVPDGKVVSSILGLMTVPQHRELLETLYHDKLSGWLESGVIKPNNIEVLPNGLEGIVEGLSRLEAKQISASKLVAHPQETI</sequence>
<accession>A0A8H7Y2V1</accession>
<dbReference type="Gene3D" id="3.90.180.10">
    <property type="entry name" value="Medium-chain alcohol dehydrogenases, catalytic domain"/>
    <property type="match status" value="1"/>
</dbReference>
<dbReference type="AlphaFoldDB" id="A0A8H7Y2V1"/>
<dbReference type="SUPFAM" id="SSF50129">
    <property type="entry name" value="GroES-like"/>
    <property type="match status" value="1"/>
</dbReference>
<dbReference type="PANTHER" id="PTHR45348:SF2">
    <property type="entry name" value="ZINC-TYPE ALCOHOL DEHYDROGENASE-LIKE PROTEIN C2E1P3.01"/>
    <property type="match status" value="1"/>
</dbReference>
<dbReference type="EMBL" id="JAFIQS010000004">
    <property type="protein sequence ID" value="KAG5169979.1"/>
    <property type="molecule type" value="Genomic_DNA"/>
</dbReference>
<dbReference type="InterPro" id="IPR013154">
    <property type="entry name" value="ADH-like_N"/>
</dbReference>
<proteinExistence type="predicted"/>
<evidence type="ECO:0000313" key="2">
    <source>
        <dbReference type="EMBL" id="KAG5169979.1"/>
    </source>
</evidence>
<dbReference type="SUPFAM" id="SSF51735">
    <property type="entry name" value="NAD(P)-binding Rossmann-fold domains"/>
    <property type="match status" value="1"/>
</dbReference>
<dbReference type="Gene3D" id="3.40.50.720">
    <property type="entry name" value="NAD(P)-binding Rossmann-like Domain"/>
    <property type="match status" value="1"/>
</dbReference>
<dbReference type="InterPro" id="IPR047122">
    <property type="entry name" value="Trans-enoyl_RdTase-like"/>
</dbReference>
<dbReference type="PANTHER" id="PTHR45348">
    <property type="entry name" value="HYPOTHETICAL OXIDOREDUCTASE (EUROFUNG)"/>
    <property type="match status" value="1"/>
</dbReference>
<dbReference type="Pfam" id="PF08240">
    <property type="entry name" value="ADH_N"/>
    <property type="match status" value="1"/>
</dbReference>
<name>A0A8H7Y2V1_PSICU</name>
<dbReference type="InterPro" id="IPR013149">
    <property type="entry name" value="ADH-like_C"/>
</dbReference>
<dbReference type="InterPro" id="IPR011032">
    <property type="entry name" value="GroES-like_sf"/>
</dbReference>
<gene>
    <name evidence="2" type="ORF">JR316_004361</name>
</gene>
<dbReference type="SMART" id="SM00829">
    <property type="entry name" value="PKS_ER"/>
    <property type="match status" value="1"/>
</dbReference>
<evidence type="ECO:0000259" key="1">
    <source>
        <dbReference type="SMART" id="SM00829"/>
    </source>
</evidence>